<gene>
    <name evidence="5" type="ORF">NNJEOMEG_01866</name>
</gene>
<reference evidence="5 6" key="2">
    <citation type="submission" date="2020-05" db="EMBL/GenBank/DDBJ databases">
        <title>Draft genome sequence of Desulfovibrio sp. strainFSS-1.</title>
        <authorList>
            <person name="Shimoshige H."/>
            <person name="Kobayashi H."/>
            <person name="Maekawa T."/>
        </authorList>
    </citation>
    <scope>NUCLEOTIDE SEQUENCE [LARGE SCALE GENOMIC DNA]</scope>
    <source>
        <strain evidence="5 6">SIID29052-01</strain>
    </source>
</reference>
<dbReference type="PROSITE" id="PS01124">
    <property type="entry name" value="HTH_ARAC_FAMILY_2"/>
    <property type="match status" value="1"/>
</dbReference>
<comment type="caution">
    <text evidence="5">The sequence shown here is derived from an EMBL/GenBank/DDBJ whole genome shotgun (WGS) entry which is preliminary data.</text>
</comment>
<evidence type="ECO:0000256" key="3">
    <source>
        <dbReference type="ARBA" id="ARBA00023163"/>
    </source>
</evidence>
<reference evidence="5 6" key="1">
    <citation type="submission" date="2020-04" db="EMBL/GenBank/DDBJ databases">
        <authorList>
            <consortium name="Desulfovibrio sp. FSS-1 genome sequencing consortium"/>
            <person name="Shimoshige H."/>
            <person name="Kobayashi H."/>
            <person name="Maekawa T."/>
        </authorList>
    </citation>
    <scope>NUCLEOTIDE SEQUENCE [LARGE SCALE GENOMIC DNA]</scope>
    <source>
        <strain evidence="5 6">SIID29052-01</strain>
    </source>
</reference>
<sequence length="301" mass="32809">MPPGTPHSAPARPAARHAFPGGALFACVDRIWSWELGADGPWPPALVLPGSGDELFLHLGAPFRVGLGGEPPAPVPRCHIMSLRSVPARIDLAGSVGFVCVRFRAGGLARFHRLPPALLTDSLADAREALGPGVETLAERVAEARSFAERAGLMEAWLLDALHAGRPGRRDVEWAVRRMYYHSADVRLDDLLARLGITARHLQRLVKETLGVGPKRHIRLSRFQRLARPAALGFRGLDLDAALAGGYFDQSHFIKDFREFAGMPPGDYLRGGLDMSHFYYPSRPDNVMLGSSVIHQKGGSR</sequence>
<dbReference type="PANTHER" id="PTHR46796:SF15">
    <property type="entry name" value="BLL1074 PROTEIN"/>
    <property type="match status" value="1"/>
</dbReference>
<dbReference type="PANTHER" id="PTHR46796">
    <property type="entry name" value="HTH-TYPE TRANSCRIPTIONAL ACTIVATOR RHAS-RELATED"/>
    <property type="match status" value="1"/>
</dbReference>
<evidence type="ECO:0000256" key="2">
    <source>
        <dbReference type="ARBA" id="ARBA00023125"/>
    </source>
</evidence>
<name>A0A6V8LUN8_9BACT</name>
<dbReference type="GO" id="GO:0003700">
    <property type="term" value="F:DNA-binding transcription factor activity"/>
    <property type="evidence" value="ECO:0007669"/>
    <property type="project" value="InterPro"/>
</dbReference>
<dbReference type="AlphaFoldDB" id="A0A6V8LUN8"/>
<dbReference type="EMBL" id="BLTE01000007">
    <property type="protein sequence ID" value="GFK94028.1"/>
    <property type="molecule type" value="Genomic_DNA"/>
</dbReference>
<dbReference type="SMART" id="SM00342">
    <property type="entry name" value="HTH_ARAC"/>
    <property type="match status" value="1"/>
</dbReference>
<accession>A0A6V8LUN8</accession>
<feature type="domain" description="HTH araC/xylS-type" evidence="4">
    <location>
        <begin position="170"/>
        <end position="271"/>
    </location>
</feature>
<dbReference type="GO" id="GO:0043565">
    <property type="term" value="F:sequence-specific DNA binding"/>
    <property type="evidence" value="ECO:0007669"/>
    <property type="project" value="InterPro"/>
</dbReference>
<keyword evidence="2" id="KW-0238">DNA-binding</keyword>
<keyword evidence="6" id="KW-1185">Reference proteome</keyword>
<dbReference type="Pfam" id="PF12833">
    <property type="entry name" value="HTH_18"/>
    <property type="match status" value="1"/>
</dbReference>
<dbReference type="InterPro" id="IPR018060">
    <property type="entry name" value="HTH_AraC"/>
</dbReference>
<evidence type="ECO:0000259" key="4">
    <source>
        <dbReference type="PROSITE" id="PS01124"/>
    </source>
</evidence>
<dbReference type="InterPro" id="IPR050204">
    <property type="entry name" value="AraC_XylS_family_regulators"/>
</dbReference>
<organism evidence="5 6">
    <name type="scientific">Fundidesulfovibrio magnetotacticus</name>
    <dbReference type="NCBI Taxonomy" id="2730080"/>
    <lineage>
        <taxon>Bacteria</taxon>
        <taxon>Pseudomonadati</taxon>
        <taxon>Thermodesulfobacteriota</taxon>
        <taxon>Desulfovibrionia</taxon>
        <taxon>Desulfovibrionales</taxon>
        <taxon>Desulfovibrionaceae</taxon>
        <taxon>Fundidesulfovibrio</taxon>
    </lineage>
</organism>
<evidence type="ECO:0000256" key="1">
    <source>
        <dbReference type="ARBA" id="ARBA00023015"/>
    </source>
</evidence>
<keyword evidence="3" id="KW-0804">Transcription</keyword>
<evidence type="ECO:0000313" key="5">
    <source>
        <dbReference type="EMBL" id="GFK94028.1"/>
    </source>
</evidence>
<evidence type="ECO:0000313" key="6">
    <source>
        <dbReference type="Proteomes" id="UP000494245"/>
    </source>
</evidence>
<dbReference type="RefSeq" id="WP_173083672.1">
    <property type="nucleotide sequence ID" value="NZ_BLTE01000007.1"/>
</dbReference>
<dbReference type="Gene3D" id="1.10.10.60">
    <property type="entry name" value="Homeodomain-like"/>
    <property type="match status" value="1"/>
</dbReference>
<proteinExistence type="predicted"/>
<protein>
    <recommendedName>
        <fullName evidence="4">HTH araC/xylS-type domain-containing protein</fullName>
    </recommendedName>
</protein>
<dbReference type="Proteomes" id="UP000494245">
    <property type="component" value="Unassembled WGS sequence"/>
</dbReference>
<keyword evidence="1" id="KW-0805">Transcription regulation</keyword>